<dbReference type="EMBL" id="JAAOAR010000486">
    <property type="protein sequence ID" value="KAF5580914.1"/>
    <property type="molecule type" value="Genomic_DNA"/>
</dbReference>
<keyword evidence="3" id="KW-1185">Reference proteome</keyword>
<dbReference type="Proteomes" id="UP000544095">
    <property type="component" value="Unassembled WGS sequence"/>
</dbReference>
<dbReference type="AlphaFoldDB" id="A0A8H5NWI2"/>
<evidence type="ECO:0000256" key="1">
    <source>
        <dbReference type="SAM" id="MobiDB-lite"/>
    </source>
</evidence>
<comment type="caution">
    <text evidence="2">The sequence shown here is derived from an EMBL/GenBank/DDBJ whole genome shotgun (WGS) entry which is preliminary data.</text>
</comment>
<feature type="compositionally biased region" description="Low complexity" evidence="1">
    <location>
        <begin position="142"/>
        <end position="154"/>
    </location>
</feature>
<evidence type="ECO:0000313" key="2">
    <source>
        <dbReference type="EMBL" id="KAF5580914.1"/>
    </source>
</evidence>
<sequence length="354" mass="39767">MPALATLTSDLRVEFHAAKSPAQILVDQTIMPDDFHLGDLEKVGIEHSGEAAGERHYLWGQLKRGIRFQVIHGEPRIGYVAWHPASQLGVLDLNLKISIGIVHWSRIISDMRSNSPYSSRFDLLQHSSRVRLQLRESASKSTTTNATPDPTTPNLSSPNTSAETSSVTRWILTRDDWEPQVAFSYPVSTTSDGASLIPYAGWRIEFDIDFYNDLLRRALGIEKARRHSHATTHYSCSSYIETFTGLERQEYLLCLQADRHRGEDGGTAGDYDNPNGPNGQYLKYLDFKPDTVISESGGYPYLVHNTWYLSETNRLVTQYPQLRGGYVAVVRNSNNITFGTPARIPTPHGPEILY</sequence>
<organism evidence="2 3">
    <name type="scientific">Fusarium pseudoanthophilum</name>
    <dbReference type="NCBI Taxonomy" id="48495"/>
    <lineage>
        <taxon>Eukaryota</taxon>
        <taxon>Fungi</taxon>
        <taxon>Dikarya</taxon>
        <taxon>Ascomycota</taxon>
        <taxon>Pezizomycotina</taxon>
        <taxon>Sordariomycetes</taxon>
        <taxon>Hypocreomycetidae</taxon>
        <taxon>Hypocreales</taxon>
        <taxon>Nectriaceae</taxon>
        <taxon>Fusarium</taxon>
        <taxon>Fusarium fujikuroi species complex</taxon>
    </lineage>
</organism>
<name>A0A8H5NWI2_9HYPO</name>
<evidence type="ECO:0000313" key="3">
    <source>
        <dbReference type="Proteomes" id="UP000544095"/>
    </source>
</evidence>
<gene>
    <name evidence="2" type="ORF">FPANT_9119</name>
</gene>
<protein>
    <submittedName>
        <fullName evidence="2">Uncharacterized protein</fullName>
    </submittedName>
</protein>
<feature type="region of interest" description="Disordered" evidence="1">
    <location>
        <begin position="136"/>
        <end position="163"/>
    </location>
</feature>
<reference evidence="2 3" key="1">
    <citation type="submission" date="2020-05" db="EMBL/GenBank/DDBJ databases">
        <title>Identification and distribution of gene clusters putatively required for synthesis of sphingolipid metabolism inhibitors in phylogenetically diverse species of the filamentous fungus Fusarium.</title>
        <authorList>
            <person name="Kim H.-S."/>
            <person name="Busman M."/>
            <person name="Brown D.W."/>
            <person name="Divon H."/>
            <person name="Uhlig S."/>
            <person name="Proctor R.H."/>
        </authorList>
    </citation>
    <scope>NUCLEOTIDE SEQUENCE [LARGE SCALE GENOMIC DNA]</scope>
    <source>
        <strain evidence="2 3">NRRL 25211</strain>
    </source>
</reference>
<proteinExistence type="predicted"/>
<accession>A0A8H5NWI2</accession>